<dbReference type="InterPro" id="IPR036514">
    <property type="entry name" value="SGNH_hydro_sf"/>
</dbReference>
<keyword evidence="1" id="KW-0378">Hydrolase</keyword>
<dbReference type="PANTHER" id="PTHR31988:SF19">
    <property type="entry name" value="9-O-ACETYL-N-ACETYLNEURAMINIC ACID DEACETYLASE-RELATED"/>
    <property type="match status" value="1"/>
</dbReference>
<gene>
    <name evidence="3" type="ORF">QJT80_10455</name>
</gene>
<dbReference type="InterPro" id="IPR005181">
    <property type="entry name" value="SASA"/>
</dbReference>
<evidence type="ECO:0000313" key="3">
    <source>
        <dbReference type="EMBL" id="WGZ89921.1"/>
    </source>
</evidence>
<dbReference type="KEGG" id="tdu:QJT80_10455"/>
<dbReference type="GO" id="GO:0016788">
    <property type="term" value="F:hydrolase activity, acting on ester bonds"/>
    <property type="evidence" value="ECO:0007669"/>
    <property type="project" value="UniProtKB-ARBA"/>
</dbReference>
<name>A0AA95H8B3_9GAMM</name>
<evidence type="ECO:0000256" key="1">
    <source>
        <dbReference type="ARBA" id="ARBA00022801"/>
    </source>
</evidence>
<dbReference type="AlphaFoldDB" id="A0AA95H8B3"/>
<organism evidence="3">
    <name type="scientific">Candidatus Thiocaldithrix dubininis</name>
    <dbReference type="NCBI Taxonomy" id="3080823"/>
    <lineage>
        <taxon>Bacteria</taxon>
        <taxon>Pseudomonadati</taxon>
        <taxon>Pseudomonadota</taxon>
        <taxon>Gammaproteobacteria</taxon>
        <taxon>Thiotrichales</taxon>
        <taxon>Thiotrichaceae</taxon>
        <taxon>Candidatus Thiocaldithrix</taxon>
    </lineage>
</organism>
<evidence type="ECO:0000259" key="2">
    <source>
        <dbReference type="Pfam" id="PF03629"/>
    </source>
</evidence>
<dbReference type="Gene3D" id="3.40.50.1110">
    <property type="entry name" value="SGNH hydrolase"/>
    <property type="match status" value="1"/>
</dbReference>
<dbReference type="Proteomes" id="UP001300672">
    <property type="component" value="Chromosome"/>
</dbReference>
<protein>
    <submittedName>
        <fullName evidence="3">Sialate O-acetylesterase</fullName>
    </submittedName>
</protein>
<dbReference type="SUPFAM" id="SSF52266">
    <property type="entry name" value="SGNH hydrolase"/>
    <property type="match status" value="1"/>
</dbReference>
<reference evidence="3" key="2">
    <citation type="submission" date="2023-04" db="EMBL/GenBank/DDBJ databases">
        <authorList>
            <person name="Beletskiy A.V."/>
            <person name="Mardanov A.V."/>
            <person name="Ravin N.V."/>
        </authorList>
    </citation>
    <scope>NUCLEOTIDE SEQUENCE</scope>
    <source>
        <strain evidence="3">GKL-01</strain>
    </source>
</reference>
<reference evidence="3" key="1">
    <citation type="journal article" date="2023" name="Int. J. Mol. Sci.">
        <title>Metagenomics Revealed a New Genus 'Candidatus Thiocaldithrix dubininis' gen. nov., sp. nov. and a New Species 'Candidatus Thiothrix putei' sp. nov. in the Family Thiotrichaceae, Some Members of Which Have Traits of Both Na+- and H+-Motive Energetics.</title>
        <authorList>
            <person name="Ravin N.V."/>
            <person name="Muntyan M.S."/>
            <person name="Smolyakov D.D."/>
            <person name="Rudenko T.S."/>
            <person name="Beletsky A.V."/>
            <person name="Mardanov A.V."/>
            <person name="Grabovich M.Y."/>
        </authorList>
    </citation>
    <scope>NUCLEOTIDE SEQUENCE</scope>
    <source>
        <strain evidence="3">GKL-01</strain>
    </source>
</reference>
<sequence>MGFKLKSALYGVGLFCALLPSVWAKDHVIILAGQSNMMGRGKTIGLPPGYRNTPGNVHFFYQGREHRLAEFGFFGPEVSFAHTLARAYPRDRIFLIKHAASGSYLKQWQPGQGLYNTLMRQISFVAQAYPIQQIDAIMWMQGESEAQSSATVATQYSDQLQNFVTHLRRDLQSPNSLFVLGRISFQHPLLMNSINIVRSQQQQAPQQIKNSLVVSTDGLTTMSDKLHYDSAGQVELGKRFATAYIRRNSQLARR</sequence>
<dbReference type="InterPro" id="IPR052940">
    <property type="entry name" value="Carb_Esterase_6"/>
</dbReference>
<accession>A0AA95H8B3</accession>
<dbReference type="Pfam" id="PF03629">
    <property type="entry name" value="SASA"/>
    <property type="match status" value="1"/>
</dbReference>
<dbReference type="PANTHER" id="PTHR31988">
    <property type="entry name" value="ESTERASE, PUTATIVE (DUF303)-RELATED"/>
    <property type="match status" value="1"/>
</dbReference>
<dbReference type="EMBL" id="CP124755">
    <property type="protein sequence ID" value="WGZ89921.1"/>
    <property type="molecule type" value="Genomic_DNA"/>
</dbReference>
<feature type="domain" description="Sialate O-acetylesterase" evidence="2">
    <location>
        <begin position="26"/>
        <end position="245"/>
    </location>
</feature>
<proteinExistence type="predicted"/>